<name>A0A1L0BYQ9_9GAMM</name>
<proteinExistence type="predicted"/>
<evidence type="ECO:0000313" key="2">
    <source>
        <dbReference type="Proteomes" id="UP000183794"/>
    </source>
</evidence>
<sequence length="192" mass="21764">MNAAEKQHTEVLGDISQAMAMNPSLSMDDLNLVIQRKKAECNNRPNADFCGLTPTQMTNWLYTPFSDLKDVNITTPDDLATSPVMRYLSLMLEDAMQQAGSIKATEKGNLPTKRLSKPARYYQSLQWLSIRLYQALVSLRAVMKINLMRCTMAAYWQNSLGFYILKTGIFMSKKSRKNNINSTALARSFCRC</sequence>
<gene>
    <name evidence="1" type="ORF">NVI5450_2928</name>
</gene>
<protein>
    <submittedName>
        <fullName evidence="1">Uncharacterized protein</fullName>
    </submittedName>
</protein>
<reference evidence="1 2" key="1">
    <citation type="submission" date="2016-11" db="EMBL/GenBank/DDBJ databases">
        <authorList>
            <person name="Jaros S."/>
            <person name="Januszkiewicz K."/>
            <person name="Wedrychowicz H."/>
        </authorList>
    </citation>
    <scope>NUCLEOTIDE SEQUENCE [LARGE SCALE GENOMIC DNA]</scope>
    <source>
        <strain evidence="1">NVI 5450</strain>
    </source>
</reference>
<accession>A0A1L0BYQ9</accession>
<dbReference type="EMBL" id="FPLD01000076">
    <property type="protein sequence ID" value="SGZ05555.1"/>
    <property type="molecule type" value="Genomic_DNA"/>
</dbReference>
<organism evidence="1 2">
    <name type="scientific">Moritella viscosa</name>
    <dbReference type="NCBI Taxonomy" id="80854"/>
    <lineage>
        <taxon>Bacteria</taxon>
        <taxon>Pseudomonadati</taxon>
        <taxon>Pseudomonadota</taxon>
        <taxon>Gammaproteobacteria</taxon>
        <taxon>Alteromonadales</taxon>
        <taxon>Moritellaceae</taxon>
        <taxon>Moritella</taxon>
    </lineage>
</organism>
<evidence type="ECO:0000313" key="1">
    <source>
        <dbReference type="EMBL" id="SGZ05555.1"/>
    </source>
</evidence>
<dbReference type="AlphaFoldDB" id="A0A1L0BYQ9"/>
<dbReference type="Proteomes" id="UP000183794">
    <property type="component" value="Unassembled WGS sequence"/>
</dbReference>